<dbReference type="Gene3D" id="1.10.287.1260">
    <property type="match status" value="1"/>
</dbReference>
<dbReference type="EMBL" id="BMXF01000004">
    <property type="protein sequence ID" value="GHB81525.1"/>
    <property type="molecule type" value="Genomic_DNA"/>
</dbReference>
<protein>
    <submittedName>
        <fullName evidence="7">Membrane protein</fullName>
    </submittedName>
</protein>
<feature type="transmembrane region" description="Helical" evidence="5">
    <location>
        <begin position="126"/>
        <end position="147"/>
    </location>
</feature>
<name>A0A8J3GBG1_9BACT</name>
<comment type="caution">
    <text evidence="7">The sequence shown here is derived from an EMBL/GenBank/DDBJ whole genome shotgun (WGS) entry which is preliminary data.</text>
</comment>
<feature type="transmembrane region" description="Helical" evidence="5">
    <location>
        <begin position="6"/>
        <end position="24"/>
    </location>
</feature>
<dbReference type="PANTHER" id="PTHR30566:SF25">
    <property type="entry name" value="INNER MEMBRANE PROTEIN"/>
    <property type="match status" value="1"/>
</dbReference>
<dbReference type="Proteomes" id="UP000598271">
    <property type="component" value="Unassembled WGS sequence"/>
</dbReference>
<dbReference type="InterPro" id="IPR006685">
    <property type="entry name" value="MscS_channel_2nd"/>
</dbReference>
<accession>A0A8J3GBG1</accession>
<evidence type="ECO:0000313" key="7">
    <source>
        <dbReference type="EMBL" id="GHB81525.1"/>
    </source>
</evidence>
<dbReference type="RefSeq" id="WP_189566617.1">
    <property type="nucleotide sequence ID" value="NZ_BMXF01000004.1"/>
</dbReference>
<keyword evidence="2 5" id="KW-0812">Transmembrane</keyword>
<dbReference type="InterPro" id="IPR010920">
    <property type="entry name" value="LSM_dom_sf"/>
</dbReference>
<evidence type="ECO:0000256" key="2">
    <source>
        <dbReference type="ARBA" id="ARBA00022692"/>
    </source>
</evidence>
<dbReference type="Pfam" id="PF00924">
    <property type="entry name" value="MS_channel_2nd"/>
    <property type="match status" value="1"/>
</dbReference>
<dbReference type="AlphaFoldDB" id="A0A8J3GBG1"/>
<feature type="transmembrane region" description="Helical" evidence="5">
    <location>
        <begin position="83"/>
        <end position="105"/>
    </location>
</feature>
<evidence type="ECO:0000313" key="8">
    <source>
        <dbReference type="Proteomes" id="UP000598271"/>
    </source>
</evidence>
<dbReference type="GO" id="GO:0016020">
    <property type="term" value="C:membrane"/>
    <property type="evidence" value="ECO:0007669"/>
    <property type="project" value="UniProtKB-SubCell"/>
</dbReference>
<feature type="domain" description="Mechanosensitive ion channel MscS" evidence="6">
    <location>
        <begin position="175"/>
        <end position="241"/>
    </location>
</feature>
<dbReference type="PANTHER" id="PTHR30566">
    <property type="entry name" value="YNAI-RELATED MECHANOSENSITIVE ION CHANNEL"/>
    <property type="match status" value="1"/>
</dbReference>
<feature type="transmembrane region" description="Helical" evidence="5">
    <location>
        <begin position="45"/>
        <end position="63"/>
    </location>
</feature>
<dbReference type="Gene3D" id="2.30.30.60">
    <property type="match status" value="1"/>
</dbReference>
<comment type="subcellular location">
    <subcellularLocation>
        <location evidence="1">Membrane</location>
    </subcellularLocation>
</comment>
<keyword evidence="3 5" id="KW-1133">Transmembrane helix</keyword>
<proteinExistence type="predicted"/>
<dbReference type="GO" id="GO:0008381">
    <property type="term" value="F:mechanosensitive monoatomic ion channel activity"/>
    <property type="evidence" value="ECO:0007669"/>
    <property type="project" value="UniProtKB-ARBA"/>
</dbReference>
<reference evidence="7 8" key="1">
    <citation type="journal article" date="2014" name="Int. J. Syst. Evol. Microbiol.">
        <title>Complete genome sequence of Corynebacterium casei LMG S-19264T (=DSM 44701T), isolated from a smear-ripened cheese.</title>
        <authorList>
            <consortium name="US DOE Joint Genome Institute (JGI-PGF)"/>
            <person name="Walter F."/>
            <person name="Albersmeier A."/>
            <person name="Kalinowski J."/>
            <person name="Ruckert C."/>
        </authorList>
    </citation>
    <scope>NUCLEOTIDE SEQUENCE [LARGE SCALE GENOMIC DNA]</scope>
    <source>
        <strain evidence="7 8">KCTC 12866</strain>
    </source>
</reference>
<keyword evidence="4 5" id="KW-0472">Membrane</keyword>
<keyword evidence="8" id="KW-1185">Reference proteome</keyword>
<sequence length="344" mass="39393">MKIQYWQLLALAAVAGLITGWLAIRILKFISRKQETKTWQTVHRSITNVFYFFFLVLFVNLVANNRYATREESYLIFSSSKVALIAVSTWLAIRLALLFEKLILNQLDLNKTNNLQERRVFTKVKFIKRMIVIAILIVAVALLLLSFQRGREFGLGLLTSAGIVSVIVGFAAQKTIANLLAGIQIAFTQPIKIEDVVIVEGEWGTIEEINLTYVVVRIWDLRRMILPITYFVEKPFQNWTRSDSSVIGSALFYLDYHTPVTPLREKFLALLTETPLWDGITAALQVTDTKDQYIVLRAIMSARSAPDAFDLRCYIRENLIEFIREEYPVSLPVLPIQPLHHQAD</sequence>
<dbReference type="InterPro" id="IPR023408">
    <property type="entry name" value="MscS_beta-dom_sf"/>
</dbReference>
<gene>
    <name evidence="7" type="ORF">GCM10007390_40520</name>
</gene>
<evidence type="ECO:0000256" key="1">
    <source>
        <dbReference type="ARBA" id="ARBA00004370"/>
    </source>
</evidence>
<organism evidence="7 8">
    <name type="scientific">Persicitalea jodogahamensis</name>
    <dbReference type="NCBI Taxonomy" id="402147"/>
    <lineage>
        <taxon>Bacteria</taxon>
        <taxon>Pseudomonadati</taxon>
        <taxon>Bacteroidota</taxon>
        <taxon>Cytophagia</taxon>
        <taxon>Cytophagales</taxon>
        <taxon>Spirosomataceae</taxon>
        <taxon>Persicitalea</taxon>
    </lineage>
</organism>
<evidence type="ECO:0000256" key="4">
    <source>
        <dbReference type="ARBA" id="ARBA00023136"/>
    </source>
</evidence>
<evidence type="ECO:0000259" key="6">
    <source>
        <dbReference type="Pfam" id="PF00924"/>
    </source>
</evidence>
<evidence type="ECO:0000256" key="5">
    <source>
        <dbReference type="SAM" id="Phobius"/>
    </source>
</evidence>
<feature type="transmembrane region" description="Helical" evidence="5">
    <location>
        <begin position="153"/>
        <end position="172"/>
    </location>
</feature>
<dbReference type="SUPFAM" id="SSF50182">
    <property type="entry name" value="Sm-like ribonucleoproteins"/>
    <property type="match status" value="1"/>
</dbReference>
<evidence type="ECO:0000256" key="3">
    <source>
        <dbReference type="ARBA" id="ARBA00022989"/>
    </source>
</evidence>